<evidence type="ECO:0000259" key="3">
    <source>
        <dbReference type="Pfam" id="PF01682"/>
    </source>
</evidence>
<dbReference type="Pfam" id="PF01682">
    <property type="entry name" value="DB"/>
    <property type="match status" value="1"/>
</dbReference>
<dbReference type="PANTHER" id="PTHR21679:SF5">
    <property type="entry name" value="DOMAIN OF UNKNOWN FUNCTION DB DOMAIN-CONTAINING PROTEIN"/>
    <property type="match status" value="1"/>
</dbReference>
<proteinExistence type="predicted"/>
<accession>A0AA36GZN1</accession>
<feature type="signal peptide" evidence="2">
    <location>
        <begin position="1"/>
        <end position="17"/>
    </location>
</feature>
<reference evidence="4" key="1">
    <citation type="submission" date="2023-07" db="EMBL/GenBank/DDBJ databases">
        <authorList>
            <consortium name="CYATHOMIX"/>
        </authorList>
    </citation>
    <scope>NUCLEOTIDE SEQUENCE</scope>
    <source>
        <strain evidence="4">N/A</strain>
    </source>
</reference>
<evidence type="ECO:0000256" key="2">
    <source>
        <dbReference type="SAM" id="SignalP"/>
    </source>
</evidence>
<dbReference type="InterPro" id="IPR002602">
    <property type="entry name" value="DB"/>
</dbReference>
<evidence type="ECO:0000313" key="5">
    <source>
        <dbReference type="Proteomes" id="UP001176961"/>
    </source>
</evidence>
<evidence type="ECO:0000256" key="1">
    <source>
        <dbReference type="SAM" id="MobiDB-lite"/>
    </source>
</evidence>
<organism evidence="4 5">
    <name type="scientific">Cylicocyclus nassatus</name>
    <name type="common">Nematode worm</name>
    <dbReference type="NCBI Taxonomy" id="53992"/>
    <lineage>
        <taxon>Eukaryota</taxon>
        <taxon>Metazoa</taxon>
        <taxon>Ecdysozoa</taxon>
        <taxon>Nematoda</taxon>
        <taxon>Chromadorea</taxon>
        <taxon>Rhabditida</taxon>
        <taxon>Rhabditina</taxon>
        <taxon>Rhabditomorpha</taxon>
        <taxon>Strongyloidea</taxon>
        <taxon>Strongylidae</taxon>
        <taxon>Cylicocyclus</taxon>
    </lineage>
</organism>
<evidence type="ECO:0000313" key="4">
    <source>
        <dbReference type="EMBL" id="CAJ0601106.1"/>
    </source>
</evidence>
<protein>
    <recommendedName>
        <fullName evidence="3">Domain of unknown function DB domain-containing protein</fullName>
    </recommendedName>
</protein>
<comment type="caution">
    <text evidence="4">The sequence shown here is derived from an EMBL/GenBank/DDBJ whole genome shotgun (WGS) entry which is preliminary data.</text>
</comment>
<dbReference type="Proteomes" id="UP001176961">
    <property type="component" value="Unassembled WGS sequence"/>
</dbReference>
<dbReference type="PANTHER" id="PTHR21679">
    <property type="entry name" value="DOMAIN OF UNKNOWN FUNCTION DB DOMAIN-CONTAINING PROTEIN-RELATED"/>
    <property type="match status" value="1"/>
</dbReference>
<feature type="chain" id="PRO_5041294535" description="Domain of unknown function DB domain-containing protein" evidence="2">
    <location>
        <begin position="18"/>
        <end position="533"/>
    </location>
</feature>
<feature type="region of interest" description="Disordered" evidence="1">
    <location>
        <begin position="363"/>
        <end position="384"/>
    </location>
</feature>
<keyword evidence="2" id="KW-0732">Signal</keyword>
<dbReference type="AlphaFoldDB" id="A0AA36GZN1"/>
<dbReference type="EMBL" id="CATQJL010000305">
    <property type="protein sequence ID" value="CAJ0601106.1"/>
    <property type="molecule type" value="Genomic_DNA"/>
</dbReference>
<name>A0AA36GZN1_CYLNA</name>
<feature type="region of interest" description="Disordered" evidence="1">
    <location>
        <begin position="230"/>
        <end position="251"/>
    </location>
</feature>
<sequence>MRWVLAALLLSTGCSTAIERRAIFDCRRIDTAFCCTSRVRTLCAEQCKDVLCGVPGVPDFSAQDGRARQGFQSNFKTGTDPRSHFETFVQQPSGSTQFGSGFGFGSSGPHDGQAQIARSSVDVVPAPVPPPLPVQFTSVPPVIVTQPPFTGFPTLIPFEPNIDGGSFVARSPEDATPPPFVHSTVIKSINHRARTTPDPRIIKPPDSLVVIGDYDEDSLLDKENLKETVVETEEEASETVPQKISGKQGVMMPKSSISEEALIDAKQKRGESSGWRQTPSKGWSVKIVPVQKVKSWPEGVETLPKFAVDGIVAGREKPDSGSVIRTFSVGPSKVNMMVPSNVDFIEPKVLEFITPTRTTQMPIRPSLSPRYLKSGPSEPKSSFVGRPATMQKALKPQPPNLVPQCGIAPEFTPCVSSQEASHALLDCCRRKNLPPGCLALCRYDITQTEVRSAMDRGLCGIFSVAPYLECASQGKDNSECCRHRGIVAKTGPQCEQFCRPTKGLTPLGIQHIVCANAIGDMLHCHHSGIRLRH</sequence>
<gene>
    <name evidence="4" type="ORF">CYNAS_LOCUS13089</name>
</gene>
<feature type="domain" description="Domain of unknown function DB" evidence="3">
    <location>
        <begin position="427"/>
        <end position="525"/>
    </location>
</feature>
<keyword evidence="5" id="KW-1185">Reference proteome</keyword>